<dbReference type="AlphaFoldDB" id="A0A1W1X4D8"/>
<evidence type="ECO:0000313" key="2">
    <source>
        <dbReference type="Proteomes" id="UP000192468"/>
    </source>
</evidence>
<name>A0A1W1X4D8_9CLOT</name>
<dbReference type="EMBL" id="FWXH01000002">
    <property type="protein sequence ID" value="SMC18775.1"/>
    <property type="molecule type" value="Genomic_DNA"/>
</dbReference>
<keyword evidence="1" id="KW-0378">Hydrolase</keyword>
<dbReference type="OrthoDB" id="9811025at2"/>
<protein>
    <submittedName>
        <fullName evidence="1">LlaJI restriction endonuclease</fullName>
    </submittedName>
</protein>
<organism evidence="1 2">
    <name type="scientific">Clostridium acidisoli DSM 12555</name>
    <dbReference type="NCBI Taxonomy" id="1121291"/>
    <lineage>
        <taxon>Bacteria</taxon>
        <taxon>Bacillati</taxon>
        <taxon>Bacillota</taxon>
        <taxon>Clostridia</taxon>
        <taxon>Eubacteriales</taxon>
        <taxon>Clostridiaceae</taxon>
        <taxon>Clostridium</taxon>
    </lineage>
</organism>
<dbReference type="Proteomes" id="UP000192468">
    <property type="component" value="Unassembled WGS sequence"/>
</dbReference>
<accession>A0A1W1X4D8</accession>
<keyword evidence="1" id="KW-0540">Nuclease</keyword>
<sequence length="435" mass="50628">MIYSRELKKYNIKALRNQLFLGDDIIQELLNKRILTKSKENLFSFEFVGILILNDRVMFCLPKYANTGDKKTIVKQLLALFGEYSKREKLDEDELESIGSIDSKNIYNMLSVIIFLMNDFFENGLYTNEKNICVINGEDEINWLKTIDEIQPLISEGEPLYLEYYTNTTQNDEENYFRQLHRYILNECTKKLNDLGLTDFLGLETIIFEVDEDSLGTPQSIVSRINNELNVQFVNRKQLLLKAMASFISNEKMETDNFTISFYGTRSFHVVWEKTCGYVLNNKYESVKKLIAPPKWTTASGKEHKTATLIPDIVSISKNSFIIFDAKYYSMKLTEDILSGNPGVEDVTKQYLYQLAFNEYIRAKSFTSVKNILLFPSENKEIKQLGKVTIKFLKDLNLEDITLFSLPAHRIFDLYTNSKKLNIEKFLKLEIESEK</sequence>
<reference evidence="1 2" key="1">
    <citation type="submission" date="2017-04" db="EMBL/GenBank/DDBJ databases">
        <authorList>
            <person name="Afonso C.L."/>
            <person name="Miller P.J."/>
            <person name="Scott M.A."/>
            <person name="Spackman E."/>
            <person name="Goraichik I."/>
            <person name="Dimitrov K.M."/>
            <person name="Suarez D.L."/>
            <person name="Swayne D.E."/>
        </authorList>
    </citation>
    <scope>NUCLEOTIDE SEQUENCE [LARGE SCALE GENOMIC DNA]</scope>
    <source>
        <strain evidence="1 2">DSM 12555</strain>
    </source>
</reference>
<dbReference type="InterPro" id="IPR018579">
    <property type="entry name" value="Restrct_endonuc_II_LlaJI"/>
</dbReference>
<keyword evidence="2" id="KW-1185">Reference proteome</keyword>
<dbReference type="RefSeq" id="WP_084113837.1">
    <property type="nucleotide sequence ID" value="NZ_FWXH01000002.1"/>
</dbReference>
<keyword evidence="1" id="KW-0255">Endonuclease</keyword>
<dbReference type="STRING" id="1121291.SAMN02745134_00660"/>
<evidence type="ECO:0000313" key="1">
    <source>
        <dbReference type="EMBL" id="SMC18775.1"/>
    </source>
</evidence>
<dbReference type="GO" id="GO:0004519">
    <property type="term" value="F:endonuclease activity"/>
    <property type="evidence" value="ECO:0007669"/>
    <property type="project" value="UniProtKB-KW"/>
</dbReference>
<dbReference type="Pfam" id="PF09563">
    <property type="entry name" value="RE_LlaJI"/>
    <property type="match status" value="1"/>
</dbReference>
<gene>
    <name evidence="1" type="ORF">SAMN02745134_00660</name>
</gene>
<proteinExistence type="predicted"/>